<evidence type="ECO:0000256" key="1">
    <source>
        <dbReference type="SAM" id="Phobius"/>
    </source>
</evidence>
<keyword evidence="1" id="KW-0812">Transmembrane</keyword>
<dbReference type="VEuPathDB" id="FungiDB:I7I53_04388"/>
<gene>
    <name evidence="2" type="ORF">I7I53_04388</name>
</gene>
<proteinExistence type="predicted"/>
<evidence type="ECO:0000313" key="3">
    <source>
        <dbReference type="Proteomes" id="UP000663419"/>
    </source>
</evidence>
<accession>A0A8A1LVS4</accession>
<name>A0A8A1LVS4_AJEC8</name>
<keyword evidence="1" id="KW-1133">Transmembrane helix</keyword>
<organism evidence="2 3">
    <name type="scientific">Ajellomyces capsulatus (strain H88)</name>
    <name type="common">Darling's disease fungus</name>
    <name type="synonym">Histoplasma capsulatum</name>
    <dbReference type="NCBI Taxonomy" id="544711"/>
    <lineage>
        <taxon>Eukaryota</taxon>
        <taxon>Fungi</taxon>
        <taxon>Dikarya</taxon>
        <taxon>Ascomycota</taxon>
        <taxon>Pezizomycotina</taxon>
        <taxon>Eurotiomycetes</taxon>
        <taxon>Eurotiomycetidae</taxon>
        <taxon>Onygenales</taxon>
        <taxon>Ajellomycetaceae</taxon>
        <taxon>Histoplasma</taxon>
    </lineage>
</organism>
<dbReference type="AlphaFoldDB" id="A0A8A1LVS4"/>
<protein>
    <submittedName>
        <fullName evidence="2">Uncharacterized protein</fullName>
    </submittedName>
</protein>
<dbReference type="EMBL" id="CP069106">
    <property type="protein sequence ID" value="QSS56232.1"/>
    <property type="molecule type" value="Genomic_DNA"/>
</dbReference>
<sequence length="97" mass="10911">MLYIPVPAGWSGYNKFQWKNCPLIFPIVFSSPSVVPVLYSLLVSPSQQTTQSRLADQIAPDLVAATTRKVYKPVEIRKLSHLSSHPHNHTHPTSLKF</sequence>
<dbReference type="Proteomes" id="UP000663419">
    <property type="component" value="Chromosome 5"/>
</dbReference>
<reference evidence="2" key="1">
    <citation type="submission" date="2021-01" db="EMBL/GenBank/DDBJ databases">
        <title>Chromosome-level genome assembly of a human fungal pathogen reveals clustering of transcriptionally co-regulated genes.</title>
        <authorList>
            <person name="Voorhies M."/>
            <person name="Cohen S."/>
            <person name="Shea T.P."/>
            <person name="Petrus S."/>
            <person name="Munoz J.F."/>
            <person name="Poplawski S."/>
            <person name="Goldman W.E."/>
            <person name="Michael T."/>
            <person name="Cuomo C.A."/>
            <person name="Sil A."/>
            <person name="Beyhan S."/>
        </authorList>
    </citation>
    <scope>NUCLEOTIDE SEQUENCE</scope>
    <source>
        <strain evidence="2">H88</strain>
    </source>
</reference>
<evidence type="ECO:0000313" key="2">
    <source>
        <dbReference type="EMBL" id="QSS56232.1"/>
    </source>
</evidence>
<feature type="transmembrane region" description="Helical" evidence="1">
    <location>
        <begin position="23"/>
        <end position="43"/>
    </location>
</feature>
<keyword evidence="1" id="KW-0472">Membrane</keyword>